<sequence length="571" mass="67428">MSEEKHYYETFQVKDVIRYPKGQLILSNSTQGEQVYLQEIYNPYRDINHVQQLMAQLTYPYLYPIKQVIQSGNRLILVHPYMKLRPLTQLVTIKKPMLPDQAIKLYQNLLRTAIHLLHYEIPMVVHMEPEDIFLVHQPYLLFVKLCSSVGEAVEQFENSWRGLFPFLLTGKKDATISSLQSCLPIQIRELLYRSFEPLITPEDMLQLCEQAHFATVPRRKVHSRKGKKYWWIGITAFSMLGMGLSLHFVNDWLKPVSSTSVQQNKHADVITIPQISFHDQKISSLYMNQTLKQPTVVQFSFIQKEVSPFSAFFVTPDKERFGLHFDHQGYPYIIAGHKKKISTQDRASSTFHLKPKQEYKFQLIFQPNKPLYINVSSQDQKWLIVGPVLSEKEYQLFFLGNWMTHIQQVKVTKNNRAQLLWRQKDGGQLVHGNLVEQSKQIILMEQSQFQYPYCPTFHYRWQGQDDEKSIPLIELESLTSERFILFYHPSHSIELVQVTTQMKRLSSIPLPKKWNPKDETELVMMNQGERLRFTIQQDKKSRDLTYQLKQPMIFQYIHIRTDKYLLRILNK</sequence>
<evidence type="ECO:0000256" key="1">
    <source>
        <dbReference type="SAM" id="Phobius"/>
    </source>
</evidence>
<accession>A0A1M4TP32</accession>
<dbReference type="AlphaFoldDB" id="A0A1M4TP32"/>
<keyword evidence="1" id="KW-0812">Transmembrane</keyword>
<keyword evidence="1" id="KW-1133">Transmembrane helix</keyword>
<dbReference type="OrthoDB" id="2985620at2"/>
<evidence type="ECO:0000313" key="2">
    <source>
        <dbReference type="EMBL" id="SHE46231.1"/>
    </source>
</evidence>
<gene>
    <name evidence="2" type="ORF">SAMN05444392_101566</name>
</gene>
<keyword evidence="3" id="KW-1185">Reference proteome</keyword>
<proteinExistence type="predicted"/>
<protein>
    <submittedName>
        <fullName evidence="2">Uncharacterized protein</fullName>
    </submittedName>
</protein>
<dbReference type="EMBL" id="FQVL01000001">
    <property type="protein sequence ID" value="SHE46231.1"/>
    <property type="molecule type" value="Genomic_DNA"/>
</dbReference>
<evidence type="ECO:0000313" key="3">
    <source>
        <dbReference type="Proteomes" id="UP000184476"/>
    </source>
</evidence>
<dbReference type="RefSeq" id="WP_073151540.1">
    <property type="nucleotide sequence ID" value="NZ_FQVL01000001.1"/>
</dbReference>
<dbReference type="STRING" id="112248.SAMN05444392_101566"/>
<feature type="transmembrane region" description="Helical" evidence="1">
    <location>
        <begin position="229"/>
        <end position="249"/>
    </location>
</feature>
<dbReference type="Proteomes" id="UP000184476">
    <property type="component" value="Unassembled WGS sequence"/>
</dbReference>
<name>A0A1M4TP32_9BACL</name>
<keyword evidence="1" id="KW-0472">Membrane</keyword>
<reference evidence="2 3" key="1">
    <citation type="submission" date="2016-11" db="EMBL/GenBank/DDBJ databases">
        <authorList>
            <person name="Jaros S."/>
            <person name="Januszkiewicz K."/>
            <person name="Wedrychowicz H."/>
        </authorList>
    </citation>
    <scope>NUCLEOTIDE SEQUENCE [LARGE SCALE GENOMIC DNA]</scope>
    <source>
        <strain evidence="2 3">DSM 44666</strain>
    </source>
</reference>
<organism evidence="2 3">
    <name type="scientific">Seinonella peptonophila</name>
    <dbReference type="NCBI Taxonomy" id="112248"/>
    <lineage>
        <taxon>Bacteria</taxon>
        <taxon>Bacillati</taxon>
        <taxon>Bacillota</taxon>
        <taxon>Bacilli</taxon>
        <taxon>Bacillales</taxon>
        <taxon>Thermoactinomycetaceae</taxon>
        <taxon>Seinonella</taxon>
    </lineage>
</organism>